<dbReference type="KEGG" id="afy:BW247_06560"/>
<keyword evidence="1" id="KW-0547">Nucleotide-binding</keyword>
<keyword evidence="2" id="KW-0067">ATP-binding</keyword>
<accession>A0A1P8UGA4</accession>
<organism evidence="5 6">
    <name type="scientific">Acidihalobacter ferrooxydans</name>
    <dbReference type="NCBI Taxonomy" id="1765967"/>
    <lineage>
        <taxon>Bacteria</taxon>
        <taxon>Pseudomonadati</taxon>
        <taxon>Pseudomonadota</taxon>
        <taxon>Gammaproteobacteria</taxon>
        <taxon>Chromatiales</taxon>
        <taxon>Ectothiorhodospiraceae</taxon>
        <taxon>Acidihalobacter</taxon>
    </lineage>
</organism>
<dbReference type="SUPFAM" id="SSF52540">
    <property type="entry name" value="P-loop containing nucleoside triphosphate hydrolases"/>
    <property type="match status" value="1"/>
</dbReference>
<dbReference type="InterPro" id="IPR005158">
    <property type="entry name" value="BTAD"/>
</dbReference>
<evidence type="ECO:0000313" key="5">
    <source>
        <dbReference type="EMBL" id="APZ42794.1"/>
    </source>
</evidence>
<dbReference type="PANTHER" id="PTHR16305">
    <property type="entry name" value="TESTICULAR SOLUBLE ADENYLYL CYCLASE"/>
    <property type="match status" value="1"/>
</dbReference>
<dbReference type="Proteomes" id="UP000243807">
    <property type="component" value="Chromosome"/>
</dbReference>
<dbReference type="Pfam" id="PF03704">
    <property type="entry name" value="BTAD"/>
    <property type="match status" value="1"/>
</dbReference>
<dbReference type="Gene3D" id="3.40.50.300">
    <property type="entry name" value="P-loop containing nucleotide triphosphate hydrolases"/>
    <property type="match status" value="1"/>
</dbReference>
<feature type="region of interest" description="Disordered" evidence="3">
    <location>
        <begin position="1196"/>
        <end position="1215"/>
    </location>
</feature>
<evidence type="ECO:0000259" key="4">
    <source>
        <dbReference type="SMART" id="SM01043"/>
    </source>
</evidence>
<dbReference type="Gene3D" id="1.25.40.10">
    <property type="entry name" value="Tetratricopeptide repeat domain"/>
    <property type="match status" value="1"/>
</dbReference>
<dbReference type="AlphaFoldDB" id="A0A1P8UGA4"/>
<evidence type="ECO:0000313" key="6">
    <source>
        <dbReference type="Proteomes" id="UP000243807"/>
    </source>
</evidence>
<dbReference type="EMBL" id="CP019434">
    <property type="protein sequence ID" value="APZ42794.1"/>
    <property type="molecule type" value="Genomic_DNA"/>
</dbReference>
<dbReference type="GO" id="GO:0005524">
    <property type="term" value="F:ATP binding"/>
    <property type="evidence" value="ECO:0007669"/>
    <property type="project" value="UniProtKB-KW"/>
</dbReference>
<evidence type="ECO:0000256" key="3">
    <source>
        <dbReference type="SAM" id="MobiDB-lite"/>
    </source>
</evidence>
<sequence length="1215" mass="134302">MSTRKNCLLSLSTLGLLQIRVNGRDVRIQSRHAQRLLIFLCAQPGHHPRRELASMLFGTHDTARALTYLRQALQRLRQARPAIGLEVDAQQIGLSPTQAVDLDLTRLLCAAQDDAQAREAAIADYHGAFLEAETSADAPVLWWEWVHRQRSRAEQALQVCYARHTEALLEAGERQQAWALLETWMQAFAMHDVPHQEAMRFLLSEGRMPEALQLYAHYAERLASVSGRRPGDTLQALYARLREQLQATTAPATSSAQDQAQYRFVTLLAMAPDRGDDGVKDEAIEAHFQRFLPLVRQLGERYGGQFRIGSDGVLELHFDALETPEIQADQALRAALELRRLSPAPSPRLGIHCALTLHSQAFGPVGTLTRAAHACAWANDARGGVVLSETVVKRAGLVGAHKARLIPLAPIDVSGQPLNAYWFAPTEAAPHAPTQTPLFIGRAEECACIERLAAQVLACGRGQAAWLLGPAGIGKTMLLRHLLHQPVIRQGAAVVHLRCQAALCHSPLRPIAAVLREALGLQRMTPAAAVEAVRSLLREVGETDQWMHALWLQWLDLQTPQQPVTIQFGDYRKALNDSVLSVMRARLFPHPTIFLAEDLHWADAATLELLAAFMQELNELPVLFLASSRHELALFGEQAAPHAQILRLKPWGASEARDFIRARCGQTLSPAQERAIIARADGYPLYVDALVRTALDSNAALPIETSEILRRQIDPVVHCLDLLQAAAVADMPVDIAMLHRLLSERDRATLERLSVELEAAGLWRREEAGWLFRHELIRDAVYASTPKYLRTKLHLAVADSLETTDGSDPALLAQQYAAGQAWAAAAGHALTAAQHELRLGQYGFALEHYRRAAHWLRASASAPELAQALAGVYLAQAMNRGYSAEPTLAALDALEAALARQDDTSPQHLAALYGRWAAAGGRQPTLQGMRLGRQIAALRIDGLPAGLTACVADYTRGWSLFWRGDLRASRRHLGKAIARWQANWSAALLQIPSDFHVIKAIAYYGVIEAISGDYIKGFARCQHALCAIDARHQPSLYFFLRTIQMNMALWSRDAEMSLWIADEILRLCARSKLQPWHTFAQATRAWALVELGRCTPLHGLHRIGVAQRAMRAVWGFGADYIAILQIEVVRRAGLAPRALTFRTYQSIRDHGNEVLLPSLIATSATSTAARAALARRLHQAVPRNAIRSRCAVRLTSRAATEQPRRESAADRSRPR</sequence>
<protein>
    <recommendedName>
        <fullName evidence="4">Bacterial transcriptional activator domain-containing protein</fullName>
    </recommendedName>
</protein>
<dbReference type="GO" id="GO:0005737">
    <property type="term" value="C:cytoplasm"/>
    <property type="evidence" value="ECO:0007669"/>
    <property type="project" value="TreeGrafter"/>
</dbReference>
<dbReference type="SMART" id="SM01043">
    <property type="entry name" value="BTAD"/>
    <property type="match status" value="1"/>
</dbReference>
<dbReference type="OrthoDB" id="9816555at2"/>
<dbReference type="PANTHER" id="PTHR16305:SF28">
    <property type="entry name" value="GUANYLATE CYCLASE DOMAIN-CONTAINING PROTEIN"/>
    <property type="match status" value="1"/>
</dbReference>
<dbReference type="RefSeq" id="WP_076836443.1">
    <property type="nucleotide sequence ID" value="NZ_CP019434.1"/>
</dbReference>
<proteinExistence type="predicted"/>
<gene>
    <name evidence="5" type="ORF">BW247_06560</name>
</gene>
<name>A0A1P8UGA4_9GAMM</name>
<dbReference type="InterPro" id="IPR011990">
    <property type="entry name" value="TPR-like_helical_dom_sf"/>
</dbReference>
<dbReference type="Pfam" id="PF13191">
    <property type="entry name" value="AAA_16"/>
    <property type="match status" value="1"/>
</dbReference>
<dbReference type="InterPro" id="IPR041664">
    <property type="entry name" value="AAA_16"/>
</dbReference>
<dbReference type="STRING" id="1765967.BW247_06560"/>
<reference evidence="5 6" key="1">
    <citation type="submission" date="2017-01" db="EMBL/GenBank/DDBJ databases">
        <title>Draft sequence of Acidihalobacter ferrooxidans strain DSM 14175 (strain V8).</title>
        <authorList>
            <person name="Khaleque H.N."/>
            <person name="Ramsay J.P."/>
            <person name="Murphy R.J.T."/>
            <person name="Kaksonen A.H."/>
            <person name="Boxall N.J."/>
            <person name="Watkin E.L.J."/>
        </authorList>
    </citation>
    <scope>NUCLEOTIDE SEQUENCE [LARGE SCALE GENOMIC DNA]</scope>
    <source>
        <strain evidence="5 6">V8</strain>
    </source>
</reference>
<dbReference type="SUPFAM" id="SSF48452">
    <property type="entry name" value="TPR-like"/>
    <property type="match status" value="1"/>
</dbReference>
<dbReference type="GO" id="GO:0004016">
    <property type="term" value="F:adenylate cyclase activity"/>
    <property type="evidence" value="ECO:0007669"/>
    <property type="project" value="TreeGrafter"/>
</dbReference>
<keyword evidence="6" id="KW-1185">Reference proteome</keyword>
<dbReference type="InterPro" id="IPR027417">
    <property type="entry name" value="P-loop_NTPase"/>
</dbReference>
<evidence type="ECO:0000256" key="1">
    <source>
        <dbReference type="ARBA" id="ARBA00022741"/>
    </source>
</evidence>
<feature type="compositionally biased region" description="Basic and acidic residues" evidence="3">
    <location>
        <begin position="1202"/>
        <end position="1215"/>
    </location>
</feature>
<feature type="domain" description="Bacterial transcriptional activator" evidence="4">
    <location>
        <begin position="100"/>
        <end position="242"/>
    </location>
</feature>
<evidence type="ECO:0000256" key="2">
    <source>
        <dbReference type="ARBA" id="ARBA00022840"/>
    </source>
</evidence>